<dbReference type="Gene3D" id="3.40.50.20">
    <property type="match status" value="1"/>
</dbReference>
<dbReference type="InterPro" id="IPR050179">
    <property type="entry name" value="Trans_hexapeptide_repeat"/>
</dbReference>
<dbReference type="AlphaFoldDB" id="A0A345P7Y6"/>
<dbReference type="Gene3D" id="2.160.10.10">
    <property type="entry name" value="Hexapeptide repeat proteins"/>
    <property type="match status" value="1"/>
</dbReference>
<name>A0A345P7Y6_9GAMM</name>
<feature type="site" description="Increases basicity of active site His" evidence="2">
    <location>
        <position position="140"/>
    </location>
</feature>
<feature type="active site" description="Proton acceptor" evidence="2">
    <location>
        <position position="139"/>
    </location>
</feature>
<evidence type="ECO:0000313" key="5">
    <source>
        <dbReference type="Proteomes" id="UP000253940"/>
    </source>
</evidence>
<evidence type="ECO:0000256" key="1">
    <source>
        <dbReference type="ARBA" id="ARBA00007274"/>
    </source>
</evidence>
<dbReference type="GO" id="GO:0016740">
    <property type="term" value="F:transferase activity"/>
    <property type="evidence" value="ECO:0007669"/>
    <property type="project" value="UniProtKB-KW"/>
</dbReference>
<sequence>MRLYGIVGAGGFGREVLPVAESMLKATDPVPDFEIVFVVEYGQSQSINGHRVLLLDEFLASDAEKYFNIAIADAVVRERIAEQMIAHGIAPFSIQALNSMSLSSNQIGEGAILCPFTLVTANATIGRFFHANIYSYIAHDCQIGNFVTFAPNVHCNGHVIVEDYAYIGTGAILKQGSAENPLVIGRGAIVGMGAVVTKSVAPYTTVVGNPAKPLVKH</sequence>
<dbReference type="OrthoDB" id="9794407at2"/>
<evidence type="ECO:0000259" key="3">
    <source>
        <dbReference type="Pfam" id="PF17836"/>
    </source>
</evidence>
<dbReference type="PANTHER" id="PTHR43300">
    <property type="entry name" value="ACETYLTRANSFERASE"/>
    <property type="match status" value="1"/>
</dbReference>
<dbReference type="SUPFAM" id="SSF51161">
    <property type="entry name" value="Trimeric LpxA-like enzymes"/>
    <property type="match status" value="1"/>
</dbReference>
<evidence type="ECO:0000256" key="2">
    <source>
        <dbReference type="PIRSR" id="PIRSR620019-1"/>
    </source>
</evidence>
<proteinExistence type="inferred from homology"/>
<dbReference type="CDD" id="cd03360">
    <property type="entry name" value="LbH_AT_putative"/>
    <property type="match status" value="1"/>
</dbReference>
<comment type="similarity">
    <text evidence="1">Belongs to the transferase hexapeptide repeat family.</text>
</comment>
<protein>
    <submittedName>
        <fullName evidence="4">Acetyltransferase</fullName>
    </submittedName>
</protein>
<evidence type="ECO:0000313" key="4">
    <source>
        <dbReference type="EMBL" id="AXI03395.1"/>
    </source>
</evidence>
<keyword evidence="5" id="KW-1185">Reference proteome</keyword>
<dbReference type="Pfam" id="PF17836">
    <property type="entry name" value="PglD_N"/>
    <property type="match status" value="1"/>
</dbReference>
<accession>A0A345P7Y6</accession>
<dbReference type="InterPro" id="IPR041561">
    <property type="entry name" value="PglD_N"/>
</dbReference>
<dbReference type="KEGG" id="mbah:HYN46_11410"/>
<dbReference type="RefSeq" id="WP_114899503.1">
    <property type="nucleotide sequence ID" value="NZ_CP031222.1"/>
</dbReference>
<dbReference type="Proteomes" id="UP000253940">
    <property type="component" value="Chromosome"/>
</dbReference>
<dbReference type="PANTHER" id="PTHR43300:SF7">
    <property type="entry name" value="UDP-N-ACETYLBACILLOSAMINE N-ACETYLTRANSFERASE"/>
    <property type="match status" value="1"/>
</dbReference>
<dbReference type="EMBL" id="CP031222">
    <property type="protein sequence ID" value="AXI03395.1"/>
    <property type="molecule type" value="Genomic_DNA"/>
</dbReference>
<dbReference type="InterPro" id="IPR020019">
    <property type="entry name" value="AcTrfase_PglD-like"/>
</dbReference>
<keyword evidence="4" id="KW-0808">Transferase</keyword>
<dbReference type="InterPro" id="IPR011004">
    <property type="entry name" value="Trimer_LpxA-like_sf"/>
</dbReference>
<reference evidence="4 5" key="1">
    <citation type="submission" date="2018-07" db="EMBL/GenBank/DDBJ databases">
        <title>Genome sequencing of Moraxellaceae gen. HYN0046.</title>
        <authorList>
            <person name="Kim M."/>
            <person name="Yi H."/>
        </authorList>
    </citation>
    <scope>NUCLEOTIDE SEQUENCE [LARGE SCALE GENOMIC DNA]</scope>
    <source>
        <strain evidence="4 5">HYN0046</strain>
    </source>
</reference>
<organism evidence="4 5">
    <name type="scientific">Aquirhabdus parva</name>
    <dbReference type="NCBI Taxonomy" id="2283318"/>
    <lineage>
        <taxon>Bacteria</taxon>
        <taxon>Pseudomonadati</taxon>
        <taxon>Pseudomonadota</taxon>
        <taxon>Gammaproteobacteria</taxon>
        <taxon>Moraxellales</taxon>
        <taxon>Moraxellaceae</taxon>
        <taxon>Aquirhabdus</taxon>
    </lineage>
</organism>
<feature type="domain" description="PglD N-terminal" evidence="3">
    <location>
        <begin position="6"/>
        <end position="83"/>
    </location>
</feature>
<gene>
    <name evidence="4" type="ORF">HYN46_11410</name>
</gene>